<dbReference type="InterPro" id="IPR003448">
    <property type="entry name" value="Mopterin_biosynth_MoaE"/>
</dbReference>
<dbReference type="AlphaFoldDB" id="A0A382BLJ4"/>
<proteinExistence type="predicted"/>
<dbReference type="EMBL" id="UINC01030391">
    <property type="protein sequence ID" value="SVB14716.1"/>
    <property type="molecule type" value="Genomic_DNA"/>
</dbReference>
<reference evidence="1" key="1">
    <citation type="submission" date="2018-05" db="EMBL/GenBank/DDBJ databases">
        <authorList>
            <person name="Lanie J.A."/>
            <person name="Ng W.-L."/>
            <person name="Kazmierczak K.M."/>
            <person name="Andrzejewski T.M."/>
            <person name="Davidsen T.M."/>
            <person name="Wayne K.J."/>
            <person name="Tettelin H."/>
            <person name="Glass J.I."/>
            <person name="Rusch D."/>
            <person name="Podicherti R."/>
            <person name="Tsui H.-C.T."/>
            <person name="Winkler M.E."/>
        </authorList>
    </citation>
    <scope>NUCLEOTIDE SEQUENCE</scope>
</reference>
<dbReference type="Gene3D" id="3.90.1170.40">
    <property type="entry name" value="Molybdopterin biosynthesis MoaE subunit"/>
    <property type="match status" value="1"/>
</dbReference>
<dbReference type="SUPFAM" id="SSF54690">
    <property type="entry name" value="Molybdopterin synthase subunit MoaE"/>
    <property type="match status" value="1"/>
</dbReference>
<evidence type="ECO:0008006" key="2">
    <source>
        <dbReference type="Google" id="ProtNLM"/>
    </source>
</evidence>
<dbReference type="GO" id="GO:0006777">
    <property type="term" value="P:Mo-molybdopterin cofactor biosynthetic process"/>
    <property type="evidence" value="ECO:0007669"/>
    <property type="project" value="InterPro"/>
</dbReference>
<evidence type="ECO:0000313" key="1">
    <source>
        <dbReference type="EMBL" id="SVB14716.1"/>
    </source>
</evidence>
<dbReference type="Pfam" id="PF02391">
    <property type="entry name" value="MoaE"/>
    <property type="match status" value="1"/>
</dbReference>
<organism evidence="1">
    <name type="scientific">marine metagenome</name>
    <dbReference type="NCBI Taxonomy" id="408172"/>
    <lineage>
        <taxon>unclassified sequences</taxon>
        <taxon>metagenomes</taxon>
        <taxon>ecological metagenomes</taxon>
    </lineage>
</organism>
<dbReference type="InterPro" id="IPR036563">
    <property type="entry name" value="MoaE_sf"/>
</dbReference>
<gene>
    <name evidence="1" type="ORF">METZ01_LOCUS167570</name>
</gene>
<accession>A0A382BLJ4</accession>
<dbReference type="PANTHER" id="PTHR23404">
    <property type="entry name" value="MOLYBDOPTERIN SYNTHASE RELATED"/>
    <property type="match status" value="1"/>
</dbReference>
<dbReference type="CDD" id="cd00756">
    <property type="entry name" value="MoaE"/>
    <property type="match status" value="1"/>
</dbReference>
<sequence length="139" mass="15487">MSNFFITQEVINPDLIATENPDHQSGAKSVFEGIVRDHNLGKSVTSLEYQCYEELAVKEGNLIIDEALSKFSINYAYCIHRIGLLNVGDTAVTVLVYAGHRDDSFTACRFIIDEVKTRVPIWKKELYVSGNSGWLQGAG</sequence>
<name>A0A382BLJ4_9ZZZZ</name>
<protein>
    <recommendedName>
        <fullName evidence="2">Molybdopterin synthase catalytic subunit</fullName>
    </recommendedName>
</protein>